<evidence type="ECO:0000313" key="4">
    <source>
        <dbReference type="Proteomes" id="UP000655994"/>
    </source>
</evidence>
<gene>
    <name evidence="1" type="ORF">JHC10_00950</name>
    <name evidence="2" type="ORF">JHC11_12590</name>
</gene>
<sequence length="89" mass="10035">MKNHLIHLFETKAHIVGHSPLLNGPADTDGRDNGVVHVSWHDVEFDNNEVVEFTPDALEKAERVDDSYFIESIDGETVQVNFYDTVPVT</sequence>
<comment type="caution">
    <text evidence="2">The sequence shown here is derived from an EMBL/GenBank/DDBJ whole genome shotgun (WGS) entry which is preliminary data.</text>
</comment>
<reference evidence="2 4" key="1">
    <citation type="submission" date="2020-09" db="EMBL/GenBank/DDBJ databases">
        <title>Draft Genomes of Bacterial Isolates from North Pond Shallow Sediments.</title>
        <authorList>
            <person name="Kiel Reese B."/>
            <person name="Mullis M."/>
            <person name="Weisend R.E."/>
        </authorList>
    </citation>
    <scope>NUCLEOTIDE SEQUENCE</scope>
    <source>
        <strain evidence="2">KJE-2</strain>
        <strain evidence="1 4">KJE-3</strain>
    </source>
</reference>
<organism evidence="2 3">
    <name type="scientific">Idiomarina abyssalis</name>
    <dbReference type="NCBI Taxonomy" id="86102"/>
    <lineage>
        <taxon>Bacteria</taxon>
        <taxon>Pseudomonadati</taxon>
        <taxon>Pseudomonadota</taxon>
        <taxon>Gammaproteobacteria</taxon>
        <taxon>Alteromonadales</taxon>
        <taxon>Idiomarinaceae</taxon>
        <taxon>Idiomarina</taxon>
    </lineage>
</organism>
<evidence type="ECO:0000313" key="2">
    <source>
        <dbReference type="EMBL" id="MBJ7316825.1"/>
    </source>
</evidence>
<dbReference type="AlphaFoldDB" id="A0A8I1GAV0"/>
<keyword evidence="4" id="KW-1185">Reference proteome</keyword>
<accession>A0A8I1GAV0</accession>
<dbReference type="EMBL" id="JAEMOS010000002">
    <property type="protein sequence ID" value="MBJ7265501.1"/>
    <property type="molecule type" value="Genomic_DNA"/>
</dbReference>
<evidence type="ECO:0000313" key="1">
    <source>
        <dbReference type="EMBL" id="MBJ7265501.1"/>
    </source>
</evidence>
<dbReference type="Proteomes" id="UP000655994">
    <property type="component" value="Unassembled WGS sequence"/>
</dbReference>
<name>A0A8I1GAV0_9GAMM</name>
<dbReference type="EMBL" id="JAEMOP010000009">
    <property type="protein sequence ID" value="MBJ7316825.1"/>
    <property type="molecule type" value="Genomic_DNA"/>
</dbReference>
<evidence type="ECO:0000313" key="3">
    <source>
        <dbReference type="Proteomes" id="UP000621390"/>
    </source>
</evidence>
<proteinExistence type="predicted"/>
<dbReference type="Proteomes" id="UP000621390">
    <property type="component" value="Unassembled WGS sequence"/>
</dbReference>
<dbReference type="RefSeq" id="WP_199493331.1">
    <property type="nucleotide sequence ID" value="NZ_JAEMOP010000009.1"/>
</dbReference>
<protein>
    <submittedName>
        <fullName evidence="2">Uncharacterized protein</fullName>
    </submittedName>
</protein>